<dbReference type="Pfam" id="PF08392">
    <property type="entry name" value="FAE1_CUT1_RppA"/>
    <property type="match status" value="1"/>
</dbReference>
<evidence type="ECO:0000259" key="8">
    <source>
        <dbReference type="Pfam" id="PF08392"/>
    </source>
</evidence>
<comment type="similarity">
    <text evidence="2 6">Belongs to the thiolase-like superfamily. Chalcone/stilbene synthases family.</text>
</comment>
<reference evidence="11" key="1">
    <citation type="submission" date="2025-08" db="UniProtKB">
        <authorList>
            <consortium name="RefSeq"/>
        </authorList>
    </citation>
    <scope>IDENTIFICATION</scope>
    <source>
        <tissue evidence="11">Leaves</tissue>
    </source>
</reference>
<comment type="pathway">
    <text evidence="1 6">Lipid metabolism; fatty acid biosynthesis.</text>
</comment>
<dbReference type="CDD" id="cd00831">
    <property type="entry name" value="CHS_like"/>
    <property type="match status" value="1"/>
</dbReference>
<evidence type="ECO:0000313" key="10">
    <source>
        <dbReference type="Proteomes" id="UP001652660"/>
    </source>
</evidence>
<evidence type="ECO:0000256" key="2">
    <source>
        <dbReference type="ARBA" id="ARBA00005531"/>
    </source>
</evidence>
<evidence type="ECO:0000259" key="9">
    <source>
        <dbReference type="Pfam" id="PF08541"/>
    </source>
</evidence>
<evidence type="ECO:0000313" key="11">
    <source>
        <dbReference type="RefSeq" id="XP_071930082.1"/>
    </source>
</evidence>
<keyword evidence="7" id="KW-0472">Membrane</keyword>
<dbReference type="InterPro" id="IPR016039">
    <property type="entry name" value="Thiolase-like"/>
</dbReference>
<dbReference type="Proteomes" id="UP001652660">
    <property type="component" value="Chromosome 2c"/>
</dbReference>
<dbReference type="PIRSF" id="PIRSF036417">
    <property type="entry name" value="3-ktacl-CoA_syn"/>
    <property type="match status" value="1"/>
</dbReference>
<accession>A0ABM4WE58</accession>
<evidence type="ECO:0000256" key="6">
    <source>
        <dbReference type="PIRNR" id="PIRNR036417"/>
    </source>
</evidence>
<organism evidence="10 11">
    <name type="scientific">Coffea arabica</name>
    <name type="common">Arabian coffee</name>
    <dbReference type="NCBI Taxonomy" id="13443"/>
    <lineage>
        <taxon>Eukaryota</taxon>
        <taxon>Viridiplantae</taxon>
        <taxon>Streptophyta</taxon>
        <taxon>Embryophyta</taxon>
        <taxon>Tracheophyta</taxon>
        <taxon>Spermatophyta</taxon>
        <taxon>Magnoliopsida</taxon>
        <taxon>eudicotyledons</taxon>
        <taxon>Gunneridae</taxon>
        <taxon>Pentapetalae</taxon>
        <taxon>asterids</taxon>
        <taxon>lamiids</taxon>
        <taxon>Gentianales</taxon>
        <taxon>Rubiaceae</taxon>
        <taxon>Ixoroideae</taxon>
        <taxon>Gardenieae complex</taxon>
        <taxon>Bertiereae - Coffeeae clade</taxon>
        <taxon>Coffeeae</taxon>
        <taxon>Coffea</taxon>
    </lineage>
</organism>
<evidence type="ECO:0000256" key="5">
    <source>
        <dbReference type="ARBA" id="ARBA00047375"/>
    </source>
</evidence>
<dbReference type="InterPro" id="IPR013747">
    <property type="entry name" value="ACP_syn_III_C"/>
</dbReference>
<proteinExistence type="inferred from homology"/>
<gene>
    <name evidence="11" type="primary">LOC140034976</name>
</gene>
<feature type="transmembrane region" description="Helical" evidence="7">
    <location>
        <begin position="160"/>
        <end position="182"/>
    </location>
</feature>
<feature type="domain" description="FAE" evidence="8">
    <location>
        <begin position="26"/>
        <end position="308"/>
    </location>
</feature>
<dbReference type="InterPro" id="IPR013601">
    <property type="entry name" value="FAE1_typ3_polyketide_synth"/>
</dbReference>
<dbReference type="InterPro" id="IPR012392">
    <property type="entry name" value="3-ktacl-CoA_syn"/>
</dbReference>
<keyword evidence="3 6" id="KW-0808">Transferase</keyword>
<dbReference type="RefSeq" id="XP_071930082.1">
    <property type="nucleotide sequence ID" value="XM_072073981.1"/>
</dbReference>
<evidence type="ECO:0000256" key="4">
    <source>
        <dbReference type="ARBA" id="ARBA00023315"/>
    </source>
</evidence>
<evidence type="ECO:0000256" key="1">
    <source>
        <dbReference type="ARBA" id="ARBA00005194"/>
    </source>
</evidence>
<keyword evidence="4 6" id="KW-0012">Acyltransferase</keyword>
<keyword evidence="10" id="KW-1185">Reference proteome</keyword>
<dbReference type="EC" id="2.3.1.-" evidence="6"/>
<keyword evidence="7" id="KW-1133">Transmembrane helix</keyword>
<protein>
    <recommendedName>
        <fullName evidence="6">3-ketoacyl-CoA synthase</fullName>
        <ecNumber evidence="6">2.3.1.-</ecNumber>
    </recommendedName>
</protein>
<dbReference type="SUPFAM" id="SSF53901">
    <property type="entry name" value="Thiolase-like"/>
    <property type="match status" value="2"/>
</dbReference>
<evidence type="ECO:0000256" key="7">
    <source>
        <dbReference type="SAM" id="Phobius"/>
    </source>
</evidence>
<keyword evidence="7" id="KW-0812">Transmembrane</keyword>
<sequence>MELLTALYLLCFLYLTYYLYKIALQRTNQCCYMLGYECYKATEDRKLDTELCASIILRNKTLGLEEYRFLLQTIVNSGIGENTYAPDNVIQGKEERPELIDSLTEMDQIFFNTLDSLFAKSGISPQEIDILVVNVSLLSCVPSLAARVINRYKMRCDVKAFNLSGMGCSASLVAIDLVQHLFKSYKNAYAIVVSTEALGANWYCGREKSMMLSNCLFRSGGCSMLFTNNKALKHRAILKLKYMVRTHYGSNDEAYECCIQVEDGQGYRGFRLTKKLVKAAAQSFIINLRVLGPKMLPLWEIIRYIIVVSFQQRRKSKSASLDQGLMAAIPNLKTGADHFCIHPGGKAVIDGVGKSLGLTDYDLEPARMTLHRYGNTSAGGLWYVLGYMEAKKRLKKGDRIIMISFGAGFKCNNCVWEVMKDMTDRNVWEDCIDEYPPDSLGNPFMEKYGWINDAALSFIRMEDYRSIS</sequence>
<dbReference type="Pfam" id="PF08541">
    <property type="entry name" value="ACP_syn_III_C"/>
    <property type="match status" value="1"/>
</dbReference>
<dbReference type="GeneID" id="140034976"/>
<comment type="catalytic activity">
    <reaction evidence="5">
        <text>a very-long-chain acyl-CoA + malonyl-CoA + H(+) = a very-long-chain 3-oxoacyl-CoA + CO2 + CoA</text>
        <dbReference type="Rhea" id="RHEA:32727"/>
        <dbReference type="ChEBI" id="CHEBI:15378"/>
        <dbReference type="ChEBI" id="CHEBI:16526"/>
        <dbReference type="ChEBI" id="CHEBI:57287"/>
        <dbReference type="ChEBI" id="CHEBI:57384"/>
        <dbReference type="ChEBI" id="CHEBI:90725"/>
        <dbReference type="ChEBI" id="CHEBI:90736"/>
        <dbReference type="EC" id="2.3.1.199"/>
    </reaction>
</comment>
<feature type="domain" description="Beta-ketoacyl-[acyl-carrier-protein] synthase III C-terminal" evidence="9">
    <location>
        <begin position="337"/>
        <end position="417"/>
    </location>
</feature>
<feature type="transmembrane region" description="Helical" evidence="7">
    <location>
        <begin position="6"/>
        <end position="24"/>
    </location>
</feature>
<evidence type="ECO:0000256" key="3">
    <source>
        <dbReference type="ARBA" id="ARBA00022679"/>
    </source>
</evidence>
<dbReference type="PANTHER" id="PTHR31561">
    <property type="entry name" value="3-KETOACYL-COA SYNTHASE"/>
    <property type="match status" value="1"/>
</dbReference>
<name>A0ABM4WE58_COFAR</name>
<dbReference type="Gene3D" id="3.40.47.10">
    <property type="match status" value="1"/>
</dbReference>